<evidence type="ECO:0000256" key="1">
    <source>
        <dbReference type="SAM" id="MobiDB-lite"/>
    </source>
</evidence>
<feature type="region of interest" description="Disordered" evidence="1">
    <location>
        <begin position="67"/>
        <end position="86"/>
    </location>
</feature>
<accession>A0A8B7PGF0</accession>
<protein>
    <submittedName>
        <fullName evidence="3">Uncharacterized protein LOC108680817</fullName>
    </submittedName>
</protein>
<dbReference type="KEGG" id="hazt:108680817"/>
<evidence type="ECO:0000313" key="2">
    <source>
        <dbReference type="Proteomes" id="UP000694843"/>
    </source>
</evidence>
<dbReference type="RefSeq" id="XP_018025219.1">
    <property type="nucleotide sequence ID" value="XM_018169730.2"/>
</dbReference>
<dbReference type="AlphaFoldDB" id="A0A8B7PGF0"/>
<gene>
    <name evidence="3" type="primary">LOC108680817</name>
</gene>
<dbReference type="Proteomes" id="UP000694843">
    <property type="component" value="Unplaced"/>
</dbReference>
<keyword evidence="2" id="KW-1185">Reference proteome</keyword>
<name>A0A8B7PGF0_HYAAZ</name>
<feature type="compositionally biased region" description="Polar residues" evidence="1">
    <location>
        <begin position="68"/>
        <end position="85"/>
    </location>
</feature>
<dbReference type="GeneID" id="108680817"/>
<sequence length="178" mass="19454">MHSIHNACEGKSIKIVKCTALTIEPEDDQPVRNDTFSTKKEEDFPHVQNSSRRIKELLRLKNLHAEAVSQSTNPSPEQPWSTSSAAPEENLDHYTNINVTNSHIVPQATAAIDEPVTSPSDMTHASSTGKASNDTDKAISHRFVDPVGIDCPGRCQIKDLNGDCVTSVQCVSGNLEMF</sequence>
<proteinExistence type="predicted"/>
<feature type="region of interest" description="Disordered" evidence="1">
    <location>
        <begin position="115"/>
        <end position="137"/>
    </location>
</feature>
<reference evidence="3" key="1">
    <citation type="submission" date="2025-08" db="UniProtKB">
        <authorList>
            <consortium name="RefSeq"/>
        </authorList>
    </citation>
    <scope>IDENTIFICATION</scope>
    <source>
        <tissue evidence="3">Whole organism</tissue>
    </source>
</reference>
<feature type="compositionally biased region" description="Polar residues" evidence="1">
    <location>
        <begin position="117"/>
        <end position="132"/>
    </location>
</feature>
<evidence type="ECO:0000313" key="3">
    <source>
        <dbReference type="RefSeq" id="XP_018025219.1"/>
    </source>
</evidence>
<organism evidence="2 3">
    <name type="scientific">Hyalella azteca</name>
    <name type="common">Amphipod</name>
    <dbReference type="NCBI Taxonomy" id="294128"/>
    <lineage>
        <taxon>Eukaryota</taxon>
        <taxon>Metazoa</taxon>
        <taxon>Ecdysozoa</taxon>
        <taxon>Arthropoda</taxon>
        <taxon>Crustacea</taxon>
        <taxon>Multicrustacea</taxon>
        <taxon>Malacostraca</taxon>
        <taxon>Eumalacostraca</taxon>
        <taxon>Peracarida</taxon>
        <taxon>Amphipoda</taxon>
        <taxon>Senticaudata</taxon>
        <taxon>Talitrida</taxon>
        <taxon>Talitroidea</taxon>
        <taxon>Hyalellidae</taxon>
        <taxon>Hyalella</taxon>
    </lineage>
</organism>
<feature type="region of interest" description="Disordered" evidence="1">
    <location>
        <begin position="29"/>
        <end position="51"/>
    </location>
</feature>